<feature type="domain" description="RNA polymerase sigma-70 region 2" evidence="5">
    <location>
        <begin position="11"/>
        <end position="78"/>
    </location>
</feature>
<name>A0A1Q2HNY4_9BACT</name>
<dbReference type="Gene3D" id="1.10.1740.10">
    <property type="match status" value="1"/>
</dbReference>
<dbReference type="InterPro" id="IPR013249">
    <property type="entry name" value="RNA_pol_sigma70_r4_t2"/>
</dbReference>
<dbReference type="InterPro" id="IPR036388">
    <property type="entry name" value="WH-like_DNA-bd_sf"/>
</dbReference>
<dbReference type="OrthoDB" id="275965at2"/>
<dbReference type="PANTHER" id="PTHR43133">
    <property type="entry name" value="RNA POLYMERASE ECF-TYPE SIGMA FACTO"/>
    <property type="match status" value="1"/>
</dbReference>
<evidence type="ECO:0000256" key="3">
    <source>
        <dbReference type="ARBA" id="ARBA00023082"/>
    </source>
</evidence>
<dbReference type="GO" id="GO:0003677">
    <property type="term" value="F:DNA binding"/>
    <property type="evidence" value="ECO:0007669"/>
    <property type="project" value="InterPro"/>
</dbReference>
<dbReference type="NCBIfam" id="TIGR02937">
    <property type="entry name" value="sigma70-ECF"/>
    <property type="match status" value="1"/>
</dbReference>
<dbReference type="Proteomes" id="UP000188273">
    <property type="component" value="Chromosome"/>
</dbReference>
<keyword evidence="2" id="KW-0805">Transcription regulation</keyword>
<dbReference type="InterPro" id="IPR039425">
    <property type="entry name" value="RNA_pol_sigma-70-like"/>
</dbReference>
<dbReference type="STRING" id="1940790.L21SP3_00750"/>
<sequence>MQSSKANFIELYSKSQKKIFFYILSMVHHRSDAEDLLQQTASEMWKLFDKYQEDKNFTAWGIAIAHYKILDYRKSRSRNKLFLSNDVYEQIIQEFNDVSEFEEQRRNALNGCLKKLSDEDQKMIWMHYDEGLSYKKIAENLQRSKSGIYKVMARIHCNLLACIKKTLLVWQRNG</sequence>
<dbReference type="Pfam" id="PF04542">
    <property type="entry name" value="Sigma70_r2"/>
    <property type="match status" value="1"/>
</dbReference>
<dbReference type="Pfam" id="PF08281">
    <property type="entry name" value="Sigma70_r4_2"/>
    <property type="match status" value="1"/>
</dbReference>
<dbReference type="InterPro" id="IPR013324">
    <property type="entry name" value="RNA_pol_sigma_r3/r4-like"/>
</dbReference>
<evidence type="ECO:0000313" key="7">
    <source>
        <dbReference type="EMBL" id="AQQ08956.1"/>
    </source>
</evidence>
<gene>
    <name evidence="7" type="ORF">L21SP3_00750</name>
</gene>
<dbReference type="PANTHER" id="PTHR43133:SF51">
    <property type="entry name" value="RNA POLYMERASE SIGMA FACTOR"/>
    <property type="match status" value="1"/>
</dbReference>
<dbReference type="SUPFAM" id="SSF88946">
    <property type="entry name" value="Sigma2 domain of RNA polymerase sigma factors"/>
    <property type="match status" value="1"/>
</dbReference>
<evidence type="ECO:0000313" key="8">
    <source>
        <dbReference type="Proteomes" id="UP000188273"/>
    </source>
</evidence>
<dbReference type="Gene3D" id="1.10.10.10">
    <property type="entry name" value="Winged helix-like DNA-binding domain superfamily/Winged helix DNA-binding domain"/>
    <property type="match status" value="1"/>
</dbReference>
<dbReference type="SUPFAM" id="SSF88659">
    <property type="entry name" value="Sigma3 and sigma4 domains of RNA polymerase sigma factors"/>
    <property type="match status" value="1"/>
</dbReference>
<dbReference type="InterPro" id="IPR013325">
    <property type="entry name" value="RNA_pol_sigma_r2"/>
</dbReference>
<keyword evidence="3" id="KW-0731">Sigma factor</keyword>
<reference evidence="8" key="1">
    <citation type="submission" date="2017-02" db="EMBL/GenBank/DDBJ databases">
        <title>Comparative genomics and description of representatives of a novel lineage of planctomycetes thriving in anoxic sediments.</title>
        <authorList>
            <person name="Spring S."/>
            <person name="Bunk B."/>
            <person name="Sproer C."/>
            <person name="Klenk H.-P."/>
        </authorList>
    </citation>
    <scope>NUCLEOTIDE SEQUENCE [LARGE SCALE GENOMIC DNA]</scope>
    <source>
        <strain evidence="8">L21-RPul-D3</strain>
    </source>
</reference>
<proteinExistence type="inferred from homology"/>
<dbReference type="EMBL" id="CP019633">
    <property type="protein sequence ID" value="AQQ08956.1"/>
    <property type="molecule type" value="Genomic_DNA"/>
</dbReference>
<dbReference type="InterPro" id="IPR007627">
    <property type="entry name" value="RNA_pol_sigma70_r2"/>
</dbReference>
<dbReference type="KEGG" id="pbu:L21SP3_00750"/>
<comment type="similarity">
    <text evidence="1">Belongs to the sigma-70 factor family. ECF subfamily.</text>
</comment>
<keyword evidence="8" id="KW-1185">Reference proteome</keyword>
<dbReference type="AlphaFoldDB" id="A0A1Q2HNY4"/>
<organism evidence="7 8">
    <name type="scientific">Sedimentisphaera cyanobacteriorum</name>
    <dbReference type="NCBI Taxonomy" id="1940790"/>
    <lineage>
        <taxon>Bacteria</taxon>
        <taxon>Pseudomonadati</taxon>
        <taxon>Planctomycetota</taxon>
        <taxon>Phycisphaerae</taxon>
        <taxon>Sedimentisphaerales</taxon>
        <taxon>Sedimentisphaeraceae</taxon>
        <taxon>Sedimentisphaera</taxon>
    </lineage>
</organism>
<evidence type="ECO:0000259" key="5">
    <source>
        <dbReference type="Pfam" id="PF04542"/>
    </source>
</evidence>
<evidence type="ECO:0000256" key="1">
    <source>
        <dbReference type="ARBA" id="ARBA00010641"/>
    </source>
</evidence>
<evidence type="ECO:0000259" key="6">
    <source>
        <dbReference type="Pfam" id="PF08281"/>
    </source>
</evidence>
<dbReference type="GO" id="GO:0016987">
    <property type="term" value="F:sigma factor activity"/>
    <property type="evidence" value="ECO:0007669"/>
    <property type="project" value="UniProtKB-KW"/>
</dbReference>
<accession>A0A1Q2HNY4</accession>
<dbReference type="InterPro" id="IPR014331">
    <property type="entry name" value="RNA_pol_sigma70_ECF_RHOBA"/>
</dbReference>
<evidence type="ECO:0000256" key="4">
    <source>
        <dbReference type="ARBA" id="ARBA00023163"/>
    </source>
</evidence>
<evidence type="ECO:0000256" key="2">
    <source>
        <dbReference type="ARBA" id="ARBA00023015"/>
    </source>
</evidence>
<dbReference type="InterPro" id="IPR014284">
    <property type="entry name" value="RNA_pol_sigma-70_dom"/>
</dbReference>
<dbReference type="RefSeq" id="WP_077539422.1">
    <property type="nucleotide sequence ID" value="NZ_CP019633.1"/>
</dbReference>
<dbReference type="NCBIfam" id="TIGR02989">
    <property type="entry name" value="Sig-70_gvs1"/>
    <property type="match status" value="1"/>
</dbReference>
<protein>
    <submittedName>
        <fullName evidence="7">RNA polymerase sigma factor</fullName>
    </submittedName>
</protein>
<feature type="domain" description="RNA polymerase sigma factor 70 region 4 type 2" evidence="6">
    <location>
        <begin position="108"/>
        <end position="150"/>
    </location>
</feature>
<keyword evidence="4" id="KW-0804">Transcription</keyword>
<dbReference type="GO" id="GO:0006352">
    <property type="term" value="P:DNA-templated transcription initiation"/>
    <property type="evidence" value="ECO:0007669"/>
    <property type="project" value="InterPro"/>
</dbReference>